<protein>
    <submittedName>
        <fullName evidence="5">ABC-F family ATP-binding cassette domain-containing protein</fullName>
    </submittedName>
</protein>
<gene>
    <name evidence="5" type="ORF">FEM03_17105</name>
</gene>
<keyword evidence="3 5" id="KW-0067">ATP-binding</keyword>
<reference evidence="5 6" key="1">
    <citation type="submission" date="2019-05" db="EMBL/GenBank/DDBJ databases">
        <title>Verrucobacter flavum gen. nov., sp. nov. a new member of the family Verrucomicrobiaceae.</title>
        <authorList>
            <person name="Szuroczki S."/>
            <person name="Abbaszade G."/>
            <person name="Szabo A."/>
            <person name="Felfoldi T."/>
            <person name="Schumann P."/>
            <person name="Boka K."/>
            <person name="Keki Z."/>
            <person name="Toumi M."/>
            <person name="Toth E."/>
        </authorList>
    </citation>
    <scope>NUCLEOTIDE SEQUENCE [LARGE SCALE GENOMIC DNA]</scope>
    <source>
        <strain evidence="5 6">MG-N-17</strain>
    </source>
</reference>
<accession>A0A5R8KBH4</accession>
<evidence type="ECO:0000256" key="2">
    <source>
        <dbReference type="ARBA" id="ARBA00022741"/>
    </source>
</evidence>
<dbReference type="PANTHER" id="PTHR19211:SF14">
    <property type="entry name" value="ATP-BINDING CASSETTE SUB-FAMILY F MEMBER 1"/>
    <property type="match status" value="1"/>
</dbReference>
<dbReference type="GO" id="GO:0005524">
    <property type="term" value="F:ATP binding"/>
    <property type="evidence" value="ECO:0007669"/>
    <property type="project" value="UniProtKB-KW"/>
</dbReference>
<evidence type="ECO:0000259" key="4">
    <source>
        <dbReference type="PROSITE" id="PS50893"/>
    </source>
</evidence>
<dbReference type="InterPro" id="IPR027417">
    <property type="entry name" value="P-loop_NTPase"/>
</dbReference>
<organism evidence="5 6">
    <name type="scientific">Phragmitibacter flavus</name>
    <dbReference type="NCBI Taxonomy" id="2576071"/>
    <lineage>
        <taxon>Bacteria</taxon>
        <taxon>Pseudomonadati</taxon>
        <taxon>Verrucomicrobiota</taxon>
        <taxon>Verrucomicrobiia</taxon>
        <taxon>Verrucomicrobiales</taxon>
        <taxon>Verrucomicrobiaceae</taxon>
        <taxon>Phragmitibacter</taxon>
    </lineage>
</organism>
<feature type="domain" description="ABC transporter" evidence="4">
    <location>
        <begin position="317"/>
        <end position="531"/>
    </location>
</feature>
<evidence type="ECO:0000256" key="1">
    <source>
        <dbReference type="ARBA" id="ARBA00022737"/>
    </source>
</evidence>
<evidence type="ECO:0000313" key="6">
    <source>
        <dbReference type="Proteomes" id="UP000306196"/>
    </source>
</evidence>
<dbReference type="Pfam" id="PF12848">
    <property type="entry name" value="ABC_tran_Xtn"/>
    <property type="match status" value="1"/>
</dbReference>
<proteinExistence type="predicted"/>
<dbReference type="InterPro" id="IPR003439">
    <property type="entry name" value="ABC_transporter-like_ATP-bd"/>
</dbReference>
<dbReference type="InterPro" id="IPR050611">
    <property type="entry name" value="ABCF"/>
</dbReference>
<dbReference type="GO" id="GO:0016887">
    <property type="term" value="F:ATP hydrolysis activity"/>
    <property type="evidence" value="ECO:0007669"/>
    <property type="project" value="InterPro"/>
</dbReference>
<dbReference type="CDD" id="cd03221">
    <property type="entry name" value="ABCF_EF-3"/>
    <property type="match status" value="2"/>
</dbReference>
<name>A0A5R8KBH4_9BACT</name>
<feature type="domain" description="ABC transporter" evidence="4">
    <location>
        <begin position="2"/>
        <end position="249"/>
    </location>
</feature>
<evidence type="ECO:0000256" key="3">
    <source>
        <dbReference type="ARBA" id="ARBA00022840"/>
    </source>
</evidence>
<comment type="caution">
    <text evidence="5">The sequence shown here is derived from an EMBL/GenBank/DDBJ whole genome shotgun (WGS) entry which is preliminary data.</text>
</comment>
<dbReference type="OrthoDB" id="9801441at2"/>
<evidence type="ECO:0000313" key="5">
    <source>
        <dbReference type="EMBL" id="TLD69673.1"/>
    </source>
</evidence>
<dbReference type="AlphaFoldDB" id="A0A5R8KBH4"/>
<dbReference type="InterPro" id="IPR017871">
    <property type="entry name" value="ABC_transporter-like_CS"/>
</dbReference>
<dbReference type="PROSITE" id="PS00211">
    <property type="entry name" value="ABC_TRANSPORTER_1"/>
    <property type="match status" value="1"/>
</dbReference>
<keyword evidence="2" id="KW-0547">Nucleotide-binding</keyword>
<dbReference type="Pfam" id="PF00005">
    <property type="entry name" value="ABC_tran"/>
    <property type="match status" value="2"/>
</dbReference>
<keyword evidence="6" id="KW-1185">Reference proteome</keyword>
<dbReference type="Proteomes" id="UP000306196">
    <property type="component" value="Unassembled WGS sequence"/>
</dbReference>
<dbReference type="SUPFAM" id="SSF52540">
    <property type="entry name" value="P-loop containing nucleoside triphosphate hydrolases"/>
    <property type="match status" value="2"/>
</dbReference>
<dbReference type="PROSITE" id="PS50893">
    <property type="entry name" value="ABC_TRANSPORTER_2"/>
    <property type="match status" value="2"/>
</dbReference>
<dbReference type="InterPro" id="IPR032781">
    <property type="entry name" value="ABC_tran_Xtn"/>
</dbReference>
<dbReference type="EMBL" id="VAUV01000012">
    <property type="protein sequence ID" value="TLD69673.1"/>
    <property type="molecule type" value="Genomic_DNA"/>
</dbReference>
<dbReference type="FunFam" id="3.40.50.300:FF:000011">
    <property type="entry name" value="Putative ABC transporter ATP-binding component"/>
    <property type="match status" value="1"/>
</dbReference>
<keyword evidence="1" id="KW-0677">Repeat</keyword>
<dbReference type="RefSeq" id="WP_138087502.1">
    <property type="nucleotide sequence ID" value="NZ_VAUV01000012.1"/>
</dbReference>
<dbReference type="SMART" id="SM00382">
    <property type="entry name" value="AAA"/>
    <property type="match status" value="2"/>
</dbReference>
<sequence length="535" mass="60294">MLNLRKVTKSFNSRVLFKDASFTVNYAERVALVGPNGAGKSTLFSLILKDDVPDSGEIERDEWTTLGYLRQESEPTGDETILDVATGKGGEMERLEAILKKCEDAGDVASAEYLEAHAQHEALHNPQAEAKAKKILRGFGFKETDLNKPAKEYSGGWVMRAHLARLLVIEPDLLLLDEPTNHLDLLSLLWFRNYLKNYPGAILLISHDRDFMDELIETTYDIDEGKLVAYQGNYTEHLKQKEEAYERQVQAYRTQQKEIEHIQEFIDKFRSVASKASQAQSREKQLAKMDKLEKPRPLKKAFRFNFPQPIRGGQRAMSLTDIHQAYGEKKIYTGLDLDVERGERTVLVGPNGAGKSTLLKILAGVIPFQKGERRLGANAKLGYFSQHRADTLNPEATILDEVKDSAPMLRDDDVRAILGSFLFRKEDVFKKIKVLSGGEKSRVNLVKFLVDPPNILLMDEPTTHLDIWSIEGLILALQRFEGTLVFISHDVHFIRSIATKVLHINEGKVSPYAGGYDYYLEKSGLEDDARAAATA</sequence>
<dbReference type="Gene3D" id="3.40.50.300">
    <property type="entry name" value="P-loop containing nucleotide triphosphate hydrolases"/>
    <property type="match status" value="2"/>
</dbReference>
<dbReference type="InterPro" id="IPR003593">
    <property type="entry name" value="AAA+_ATPase"/>
</dbReference>
<dbReference type="PANTHER" id="PTHR19211">
    <property type="entry name" value="ATP-BINDING TRANSPORT PROTEIN-RELATED"/>
    <property type="match status" value="1"/>
</dbReference>